<keyword evidence="2" id="KW-1185">Reference proteome</keyword>
<organism evidence="1 2">
    <name type="scientific">Decorospora gaudefroyi</name>
    <dbReference type="NCBI Taxonomy" id="184978"/>
    <lineage>
        <taxon>Eukaryota</taxon>
        <taxon>Fungi</taxon>
        <taxon>Dikarya</taxon>
        <taxon>Ascomycota</taxon>
        <taxon>Pezizomycotina</taxon>
        <taxon>Dothideomycetes</taxon>
        <taxon>Pleosporomycetidae</taxon>
        <taxon>Pleosporales</taxon>
        <taxon>Pleosporineae</taxon>
        <taxon>Pleosporaceae</taxon>
        <taxon>Decorospora</taxon>
    </lineage>
</organism>
<reference evidence="1" key="1">
    <citation type="submission" date="2020-01" db="EMBL/GenBank/DDBJ databases">
        <authorList>
            <consortium name="DOE Joint Genome Institute"/>
            <person name="Haridas S."/>
            <person name="Albert R."/>
            <person name="Binder M."/>
            <person name="Bloem J."/>
            <person name="Labutti K."/>
            <person name="Salamov A."/>
            <person name="Andreopoulos B."/>
            <person name="Baker S.E."/>
            <person name="Barry K."/>
            <person name="Bills G."/>
            <person name="Bluhm B.H."/>
            <person name="Cannon C."/>
            <person name="Castanera R."/>
            <person name="Culley D.E."/>
            <person name="Daum C."/>
            <person name="Ezra D."/>
            <person name="Gonzalez J.B."/>
            <person name="Henrissat B."/>
            <person name="Kuo A."/>
            <person name="Liang C."/>
            <person name="Lipzen A."/>
            <person name="Lutzoni F."/>
            <person name="Magnuson J."/>
            <person name="Mondo S."/>
            <person name="Nolan M."/>
            <person name="Ohm R."/>
            <person name="Pangilinan J."/>
            <person name="Park H.-J."/>
            <person name="Ramirez L."/>
            <person name="Alfaro M."/>
            <person name="Sun H."/>
            <person name="Tritt A."/>
            <person name="Yoshinaga Y."/>
            <person name="Zwiers L.-H."/>
            <person name="Turgeon B.G."/>
            <person name="Goodwin S.B."/>
            <person name="Spatafora J.W."/>
            <person name="Crous P.W."/>
            <person name="Grigoriev I.V."/>
        </authorList>
    </citation>
    <scope>NUCLEOTIDE SEQUENCE</scope>
    <source>
        <strain evidence="1">P77</strain>
    </source>
</reference>
<proteinExistence type="predicted"/>
<name>A0A6A5JX35_9PLEO</name>
<dbReference type="Proteomes" id="UP000800040">
    <property type="component" value="Unassembled WGS sequence"/>
</dbReference>
<gene>
    <name evidence="1" type="ORF">BDW02DRAFT_170538</name>
</gene>
<evidence type="ECO:0000313" key="2">
    <source>
        <dbReference type="Proteomes" id="UP000800040"/>
    </source>
</evidence>
<evidence type="ECO:0000313" key="1">
    <source>
        <dbReference type="EMBL" id="KAF1829305.1"/>
    </source>
</evidence>
<dbReference type="EMBL" id="ML975452">
    <property type="protein sequence ID" value="KAF1829305.1"/>
    <property type="molecule type" value="Genomic_DNA"/>
</dbReference>
<dbReference type="AlphaFoldDB" id="A0A6A5JX35"/>
<sequence length="78" mass="8501">MFTKPKTANKRAGYLKLRPMVGEAATCNLSTTRKQAEGWRVKEGMSITFLILIGCLPIGLSSRDPPPPSNRRRGTAGV</sequence>
<protein>
    <submittedName>
        <fullName evidence="1">Uncharacterized protein</fullName>
    </submittedName>
</protein>
<accession>A0A6A5JX35</accession>